<dbReference type="InParanoid" id="A0A6C2YIV0"/>
<evidence type="ECO:0000313" key="2">
    <source>
        <dbReference type="Proteomes" id="UP000464378"/>
    </source>
</evidence>
<accession>A0A6C2YIV0</accession>
<keyword evidence="2" id="KW-1185">Reference proteome</keyword>
<gene>
    <name evidence="1" type="ORF">GMBLW1_28970</name>
</gene>
<dbReference type="RefSeq" id="WP_162656290.1">
    <property type="nucleotide sequence ID" value="NZ_LR593887.1"/>
</dbReference>
<dbReference type="PROSITE" id="PS51257">
    <property type="entry name" value="PROKAR_LIPOPROTEIN"/>
    <property type="match status" value="1"/>
</dbReference>
<sequence>MIRLIGLGVLLGILGCGSSTVPPTSSPRKMTWAEFQKMPPEDRNDPMLQQYLDDDAKKKLEAMRKRSK</sequence>
<protein>
    <recommendedName>
        <fullName evidence="3">Lipoprotein</fullName>
    </recommendedName>
</protein>
<evidence type="ECO:0008006" key="3">
    <source>
        <dbReference type="Google" id="ProtNLM"/>
    </source>
</evidence>
<organism evidence="1">
    <name type="scientific">Tuwongella immobilis</name>
    <dbReference type="NCBI Taxonomy" id="692036"/>
    <lineage>
        <taxon>Bacteria</taxon>
        <taxon>Pseudomonadati</taxon>
        <taxon>Planctomycetota</taxon>
        <taxon>Planctomycetia</taxon>
        <taxon>Gemmatales</taxon>
        <taxon>Gemmataceae</taxon>
        <taxon>Tuwongella</taxon>
    </lineage>
</organism>
<proteinExistence type="predicted"/>
<dbReference type="EMBL" id="LR593887">
    <property type="protein sequence ID" value="VTR97551.1"/>
    <property type="molecule type" value="Genomic_DNA"/>
</dbReference>
<dbReference type="EMBL" id="LR586016">
    <property type="protein sequence ID" value="VIP01063.1"/>
    <property type="molecule type" value="Genomic_DNA"/>
</dbReference>
<reference evidence="1" key="1">
    <citation type="submission" date="2019-04" db="EMBL/GenBank/DDBJ databases">
        <authorList>
            <consortium name="Science for Life Laboratories"/>
        </authorList>
    </citation>
    <scope>NUCLEOTIDE SEQUENCE</scope>
    <source>
        <strain evidence="1">MBLW1</strain>
    </source>
</reference>
<dbReference type="KEGG" id="tim:GMBLW1_28970"/>
<evidence type="ECO:0000313" key="1">
    <source>
        <dbReference type="EMBL" id="VIP01063.1"/>
    </source>
</evidence>
<dbReference type="Proteomes" id="UP000464378">
    <property type="component" value="Chromosome"/>
</dbReference>
<name>A0A6C2YIV0_9BACT</name>
<dbReference type="AlphaFoldDB" id="A0A6C2YIV0"/>